<proteinExistence type="evidence at transcript level"/>
<evidence type="ECO:0000313" key="2">
    <source>
        <dbReference type="EMBL" id="BAJ89258.1"/>
    </source>
</evidence>
<dbReference type="AlphaFoldDB" id="F2D2D7"/>
<protein>
    <submittedName>
        <fullName evidence="2">Predicted protein</fullName>
    </submittedName>
</protein>
<name>F2D2D7_HORVV</name>
<organism evidence="2">
    <name type="scientific">Hordeum vulgare subsp. vulgare</name>
    <name type="common">Domesticated barley</name>
    <dbReference type="NCBI Taxonomy" id="112509"/>
    <lineage>
        <taxon>Eukaryota</taxon>
        <taxon>Viridiplantae</taxon>
        <taxon>Streptophyta</taxon>
        <taxon>Embryophyta</taxon>
        <taxon>Tracheophyta</taxon>
        <taxon>Spermatophyta</taxon>
        <taxon>Magnoliopsida</taxon>
        <taxon>Liliopsida</taxon>
        <taxon>Poales</taxon>
        <taxon>Poaceae</taxon>
        <taxon>BOP clade</taxon>
        <taxon>Pooideae</taxon>
        <taxon>Triticodae</taxon>
        <taxon>Triticeae</taxon>
        <taxon>Hordeinae</taxon>
        <taxon>Hordeum</taxon>
    </lineage>
</organism>
<dbReference type="EMBL" id="AK358044">
    <property type="protein sequence ID" value="BAJ89258.1"/>
    <property type="molecule type" value="mRNA"/>
</dbReference>
<sequence>MVAAMVTVAPSRTVRAGATRDAEEASSGMSSGRDTRGLAWSLTSAESTNGSASSAPVDGSEKAAITRAPAMAGASWLTPHATHPDGEMKDPVKAASSVALRASYVHASVAPCVGSAMHLAYAFTGVDVVHRPGAPAAAAPPLGRTTTTTSISSASNLLIVIVDRSCPVELGSGVELTERGGVCECECAWRALGWVLSALVSGVLVGRFGG</sequence>
<evidence type="ECO:0000256" key="1">
    <source>
        <dbReference type="SAM" id="MobiDB-lite"/>
    </source>
</evidence>
<accession>F2D2D7</accession>
<feature type="region of interest" description="Disordered" evidence="1">
    <location>
        <begin position="15"/>
        <end position="35"/>
    </location>
</feature>
<reference evidence="2" key="1">
    <citation type="journal article" date="2011" name="Plant Physiol.">
        <title>Comprehensive sequence analysis of 24,783 barley full-length cDNAs derived from 12 clone libraries.</title>
        <authorList>
            <person name="Matsumoto T."/>
            <person name="Tanaka T."/>
            <person name="Sakai H."/>
            <person name="Amano N."/>
            <person name="Kanamori H."/>
            <person name="Kurita K."/>
            <person name="Kikuta A."/>
            <person name="Kamiya K."/>
            <person name="Yamamoto M."/>
            <person name="Ikawa H."/>
            <person name="Fujii N."/>
            <person name="Hori K."/>
            <person name="Itoh T."/>
            <person name="Sato K."/>
        </authorList>
    </citation>
    <scope>NUCLEOTIDE SEQUENCE</scope>
    <source>
        <tissue evidence="2">Shoot</tissue>
    </source>
</reference>